<feature type="transmembrane region" description="Helical" evidence="6">
    <location>
        <begin position="12"/>
        <end position="31"/>
    </location>
</feature>
<dbReference type="InterPro" id="IPR000620">
    <property type="entry name" value="EamA_dom"/>
</dbReference>
<evidence type="ECO:0000259" key="7">
    <source>
        <dbReference type="Pfam" id="PF00892"/>
    </source>
</evidence>
<feature type="transmembrane region" description="Helical" evidence="6">
    <location>
        <begin position="256"/>
        <end position="274"/>
    </location>
</feature>
<keyword evidence="2" id="KW-1003">Cell membrane</keyword>
<accession>A0A644WHF7</accession>
<protein>
    <recommendedName>
        <fullName evidence="7">EamA domain-containing protein</fullName>
    </recommendedName>
</protein>
<feature type="transmembrane region" description="Helical" evidence="6">
    <location>
        <begin position="74"/>
        <end position="90"/>
    </location>
</feature>
<dbReference type="AlphaFoldDB" id="A0A644WHF7"/>
<dbReference type="InterPro" id="IPR037185">
    <property type="entry name" value="EmrE-like"/>
</dbReference>
<evidence type="ECO:0000256" key="1">
    <source>
        <dbReference type="ARBA" id="ARBA00004651"/>
    </source>
</evidence>
<sequence length="302" mass="33338">MQEEVVVLKKTRLLGHLAVLLTMTVWATTYVSSKLLLTAFSPSQILVVRSLLGLLVLSVINHKPLVYKQPIDRLFVALAGFCGIFLYYFLENTALLFTSASNVGVIVAAAPFFTLLASHIFLKEEPLKKNYFIGLALSMAGIVLLTFSSTEEVAFNPKGDVLALLAIMVWAIYTVLTRVIGKKGYPNLLVTRTMFFYGLLGHTLVLLINGDGLPVHQVIQTPYLYHFLFLGLVASAFCFLSWNFGLRTIGPIKSSFYLYLSPIITIVVAVAFLSEPFGQLDAIGTAFTLAGLLISEYRRRGI</sequence>
<dbReference type="PANTHER" id="PTHR32322:SF18">
    <property type="entry name" value="S-ADENOSYLMETHIONINE_S-ADENOSYLHOMOCYSTEINE TRANSPORTER"/>
    <property type="match status" value="1"/>
</dbReference>
<evidence type="ECO:0000256" key="4">
    <source>
        <dbReference type="ARBA" id="ARBA00022989"/>
    </source>
</evidence>
<proteinExistence type="predicted"/>
<gene>
    <name evidence="8" type="ORF">SDC9_49464</name>
</gene>
<feature type="domain" description="EamA" evidence="7">
    <location>
        <begin position="158"/>
        <end position="294"/>
    </location>
</feature>
<dbReference type="InterPro" id="IPR050638">
    <property type="entry name" value="AA-Vitamin_Transporters"/>
</dbReference>
<dbReference type="Pfam" id="PF00892">
    <property type="entry name" value="EamA"/>
    <property type="match status" value="2"/>
</dbReference>
<dbReference type="EMBL" id="VSSQ01000932">
    <property type="protein sequence ID" value="MPM03200.1"/>
    <property type="molecule type" value="Genomic_DNA"/>
</dbReference>
<feature type="transmembrane region" description="Helical" evidence="6">
    <location>
        <begin position="102"/>
        <end position="122"/>
    </location>
</feature>
<keyword evidence="3 6" id="KW-0812">Transmembrane</keyword>
<evidence type="ECO:0000313" key="8">
    <source>
        <dbReference type="EMBL" id="MPM03200.1"/>
    </source>
</evidence>
<comment type="subcellular location">
    <subcellularLocation>
        <location evidence="1">Cell membrane</location>
        <topology evidence="1">Multi-pass membrane protein</topology>
    </subcellularLocation>
</comment>
<comment type="caution">
    <text evidence="8">The sequence shown here is derived from an EMBL/GenBank/DDBJ whole genome shotgun (WGS) entry which is preliminary data.</text>
</comment>
<name>A0A644WHF7_9ZZZZ</name>
<evidence type="ECO:0000256" key="3">
    <source>
        <dbReference type="ARBA" id="ARBA00022692"/>
    </source>
</evidence>
<reference evidence="8" key="1">
    <citation type="submission" date="2019-08" db="EMBL/GenBank/DDBJ databases">
        <authorList>
            <person name="Kucharzyk K."/>
            <person name="Murdoch R.W."/>
            <person name="Higgins S."/>
            <person name="Loffler F."/>
        </authorList>
    </citation>
    <scope>NUCLEOTIDE SEQUENCE</scope>
</reference>
<dbReference type="PANTHER" id="PTHR32322">
    <property type="entry name" value="INNER MEMBRANE TRANSPORTER"/>
    <property type="match status" value="1"/>
</dbReference>
<organism evidence="8">
    <name type="scientific">bioreactor metagenome</name>
    <dbReference type="NCBI Taxonomy" id="1076179"/>
    <lineage>
        <taxon>unclassified sequences</taxon>
        <taxon>metagenomes</taxon>
        <taxon>ecological metagenomes</taxon>
    </lineage>
</organism>
<feature type="transmembrane region" description="Helical" evidence="6">
    <location>
        <begin position="161"/>
        <end position="181"/>
    </location>
</feature>
<feature type="transmembrane region" description="Helical" evidence="6">
    <location>
        <begin position="43"/>
        <end position="62"/>
    </location>
</feature>
<feature type="transmembrane region" description="Helical" evidence="6">
    <location>
        <begin position="188"/>
        <end position="208"/>
    </location>
</feature>
<dbReference type="GO" id="GO:0005886">
    <property type="term" value="C:plasma membrane"/>
    <property type="evidence" value="ECO:0007669"/>
    <property type="project" value="UniProtKB-SubCell"/>
</dbReference>
<feature type="transmembrane region" description="Helical" evidence="6">
    <location>
        <begin position="223"/>
        <end position="244"/>
    </location>
</feature>
<feature type="transmembrane region" description="Helical" evidence="6">
    <location>
        <begin position="131"/>
        <end position="149"/>
    </location>
</feature>
<evidence type="ECO:0000256" key="2">
    <source>
        <dbReference type="ARBA" id="ARBA00022475"/>
    </source>
</evidence>
<keyword evidence="4 6" id="KW-1133">Transmembrane helix</keyword>
<evidence type="ECO:0000256" key="6">
    <source>
        <dbReference type="SAM" id="Phobius"/>
    </source>
</evidence>
<feature type="domain" description="EamA" evidence="7">
    <location>
        <begin position="14"/>
        <end position="146"/>
    </location>
</feature>
<feature type="transmembrane region" description="Helical" evidence="6">
    <location>
        <begin position="280"/>
        <end position="297"/>
    </location>
</feature>
<dbReference type="SUPFAM" id="SSF103481">
    <property type="entry name" value="Multidrug resistance efflux transporter EmrE"/>
    <property type="match status" value="2"/>
</dbReference>
<keyword evidence="5 6" id="KW-0472">Membrane</keyword>
<evidence type="ECO:0000256" key="5">
    <source>
        <dbReference type="ARBA" id="ARBA00023136"/>
    </source>
</evidence>